<keyword evidence="4 7" id="KW-1133">Transmembrane helix</keyword>
<keyword evidence="2" id="KW-1003">Cell membrane</keyword>
<dbReference type="InterPro" id="IPR025857">
    <property type="entry name" value="MacB_PCD"/>
</dbReference>
<evidence type="ECO:0000256" key="1">
    <source>
        <dbReference type="ARBA" id="ARBA00004651"/>
    </source>
</evidence>
<keyword evidence="11" id="KW-1185">Reference proteome</keyword>
<evidence type="ECO:0000256" key="7">
    <source>
        <dbReference type="SAM" id="Phobius"/>
    </source>
</evidence>
<keyword evidence="3 7" id="KW-0812">Transmembrane</keyword>
<gene>
    <name evidence="10" type="ORF">HKK74_09985</name>
</gene>
<dbReference type="InterPro" id="IPR003838">
    <property type="entry name" value="ABC3_permease_C"/>
</dbReference>
<feature type="transmembrane region" description="Helical" evidence="7">
    <location>
        <begin position="275"/>
        <end position="302"/>
    </location>
</feature>
<evidence type="ECO:0000259" key="8">
    <source>
        <dbReference type="Pfam" id="PF02687"/>
    </source>
</evidence>
<feature type="transmembrane region" description="Helical" evidence="7">
    <location>
        <begin position="30"/>
        <end position="50"/>
    </location>
</feature>
<dbReference type="Proteomes" id="UP000805614">
    <property type="component" value="Unassembled WGS sequence"/>
</dbReference>
<comment type="caution">
    <text evidence="10">The sequence shown here is derived from an EMBL/GenBank/DDBJ whole genome shotgun (WGS) entry which is preliminary data.</text>
</comment>
<proteinExistence type="inferred from homology"/>
<evidence type="ECO:0000313" key="10">
    <source>
        <dbReference type="EMBL" id="MBC6465824.1"/>
    </source>
</evidence>
<feature type="domain" description="MacB-like periplasmic core" evidence="9">
    <location>
        <begin position="31"/>
        <end position="242"/>
    </location>
</feature>
<comment type="similarity">
    <text evidence="6">Belongs to the ABC-4 integral membrane protein family.</text>
</comment>
<dbReference type="RefSeq" id="WP_187242817.1">
    <property type="nucleotide sequence ID" value="NZ_BAAAOK010000006.1"/>
</dbReference>
<evidence type="ECO:0000256" key="2">
    <source>
        <dbReference type="ARBA" id="ARBA00022475"/>
    </source>
</evidence>
<evidence type="ECO:0000256" key="5">
    <source>
        <dbReference type="ARBA" id="ARBA00023136"/>
    </source>
</evidence>
<keyword evidence="5 7" id="KW-0472">Membrane</keyword>
<feature type="transmembrane region" description="Helical" evidence="7">
    <location>
        <begin position="330"/>
        <end position="353"/>
    </location>
</feature>
<evidence type="ECO:0000256" key="4">
    <source>
        <dbReference type="ARBA" id="ARBA00022989"/>
    </source>
</evidence>
<feature type="transmembrane region" description="Helical" evidence="7">
    <location>
        <begin position="359"/>
        <end position="383"/>
    </location>
</feature>
<comment type="subcellular location">
    <subcellularLocation>
        <location evidence="1">Cell membrane</location>
        <topology evidence="1">Multi-pass membrane protein</topology>
    </subcellularLocation>
</comment>
<protein>
    <submittedName>
        <fullName evidence="10">ABC transporter permease</fullName>
    </submittedName>
</protein>
<name>A0ABR7LMK7_9ACTN</name>
<dbReference type="PANTHER" id="PTHR30572">
    <property type="entry name" value="MEMBRANE COMPONENT OF TRANSPORTER-RELATED"/>
    <property type="match status" value="1"/>
</dbReference>
<accession>A0ABR7LMK7</accession>
<organism evidence="10 11">
    <name type="scientific">Actinomadura alba</name>
    <dbReference type="NCBI Taxonomy" id="406431"/>
    <lineage>
        <taxon>Bacteria</taxon>
        <taxon>Bacillati</taxon>
        <taxon>Actinomycetota</taxon>
        <taxon>Actinomycetes</taxon>
        <taxon>Streptosporangiales</taxon>
        <taxon>Thermomonosporaceae</taxon>
        <taxon>Actinomadura</taxon>
    </lineage>
</organism>
<evidence type="ECO:0000256" key="3">
    <source>
        <dbReference type="ARBA" id="ARBA00022692"/>
    </source>
</evidence>
<dbReference type="Pfam" id="PF02687">
    <property type="entry name" value="FtsX"/>
    <property type="match status" value="1"/>
</dbReference>
<feature type="domain" description="ABC3 transporter permease C-terminal" evidence="8">
    <location>
        <begin position="282"/>
        <end position="393"/>
    </location>
</feature>
<dbReference type="PANTHER" id="PTHR30572:SF4">
    <property type="entry name" value="ABC TRANSPORTER PERMEASE YTRF"/>
    <property type="match status" value="1"/>
</dbReference>
<sequence>MSDRSTRSVLRPGDLLPVGTLGLRTRRLRAVLSALGIAIGIASVVGVLGITRSSQSQLLAQIDELGTNLLTVVNGRDLSDQEAPLPVTATPMVRRLEGVLHVAPTAQLMEAQVYRNDHVPSGQTGGLAVRAGDGSLLAALDGSMAGGRFLNAATARHPVTVLGAEAARTLGVTRPDPGARVWIGGHWFTVAGVLEPLPLAPEVDRSAIVGFPVAERLLGYNGHPSRIYVRADQDRVTEVANLLNSTADPMNPERVDVRRPSDALTARTAVAESSAALFLGLGGIALLVGGIGIANVMVISVLERRSEIGLRRALGATRAHVAAQFLTESLVLAACGGVAGVLIGAAVTTGLSYTRDWSVLIPGVAVWSGLGVAIVVGGLAGLYPASRAARLSPTDALRSV</sequence>
<dbReference type="InterPro" id="IPR050250">
    <property type="entry name" value="Macrolide_Exporter_MacB"/>
</dbReference>
<evidence type="ECO:0000259" key="9">
    <source>
        <dbReference type="Pfam" id="PF12704"/>
    </source>
</evidence>
<reference evidence="10 11" key="1">
    <citation type="submission" date="2020-06" db="EMBL/GenBank/DDBJ databases">
        <title>Actinomadura xiongansis sp. nov., isolated from soil of Baiyangdian.</title>
        <authorList>
            <person name="Zhang X."/>
        </authorList>
    </citation>
    <scope>NUCLEOTIDE SEQUENCE [LARGE SCALE GENOMIC DNA]</scope>
    <source>
        <strain evidence="10 11">HBUM206468</strain>
    </source>
</reference>
<dbReference type="Pfam" id="PF12704">
    <property type="entry name" value="MacB_PCD"/>
    <property type="match status" value="1"/>
</dbReference>
<dbReference type="EMBL" id="JABVEC010000005">
    <property type="protein sequence ID" value="MBC6465824.1"/>
    <property type="molecule type" value="Genomic_DNA"/>
</dbReference>
<evidence type="ECO:0000256" key="6">
    <source>
        <dbReference type="ARBA" id="ARBA00038076"/>
    </source>
</evidence>
<evidence type="ECO:0000313" key="11">
    <source>
        <dbReference type="Proteomes" id="UP000805614"/>
    </source>
</evidence>